<gene>
    <name evidence="2" type="ORF">B8X04_09565</name>
    <name evidence="3" type="ORF">I6G59_07040</name>
</gene>
<evidence type="ECO:0000313" key="5">
    <source>
        <dbReference type="Proteomes" id="UP000594979"/>
    </source>
</evidence>
<keyword evidence="3" id="KW-0378">Hydrolase</keyword>
<dbReference type="AlphaFoldDB" id="A0A269ZDC2"/>
<protein>
    <submittedName>
        <fullName evidence="3">Endonuclease/exonuclease/phosphatase family protein</fullName>
    </submittedName>
</protein>
<name>A0A269ZDC2_9MICO</name>
<proteinExistence type="predicted"/>
<keyword evidence="3" id="KW-0269">Exonuclease</keyword>
<reference evidence="3 5" key="2">
    <citation type="submission" date="2020-12" db="EMBL/GenBank/DDBJ databases">
        <title>FDA dAtabase for Regulatory Grade micrObial Sequences (FDA-ARGOS): Supporting development and validation of Infectious Disease Dx tests.</title>
        <authorList>
            <person name="Sproer C."/>
            <person name="Gronow S."/>
            <person name="Severitt S."/>
            <person name="Schroder I."/>
            <person name="Tallon L."/>
            <person name="Sadzewicz L."/>
            <person name="Zhao X."/>
            <person name="Boylan J."/>
            <person name="Ott S."/>
            <person name="Bowen H."/>
            <person name="Vavikolanu K."/>
            <person name="Mehta A."/>
            <person name="Aluvathingal J."/>
            <person name="Nadendla S."/>
            <person name="Lowell S."/>
            <person name="Myers T."/>
            <person name="Yan Y."/>
            <person name="Sichtig H."/>
        </authorList>
    </citation>
    <scope>NUCLEOTIDE SEQUENCE [LARGE SCALE GENOMIC DNA]</scope>
    <source>
        <strain evidence="3 5">FDAARGOS_902</strain>
    </source>
</reference>
<reference evidence="2 4" key="1">
    <citation type="submission" date="2017-04" db="EMBL/GenBank/DDBJ databases">
        <title>Kefir bacterial isolates.</title>
        <authorList>
            <person name="Kim Y."/>
            <person name="Blasche S."/>
            <person name="Patil K.R."/>
        </authorList>
    </citation>
    <scope>NUCLEOTIDE SEQUENCE [LARGE SCALE GENOMIC DNA]</scope>
    <source>
        <strain evidence="2 4">OG2</strain>
    </source>
</reference>
<keyword evidence="3" id="KW-0255">Endonuclease</keyword>
<dbReference type="KEGG" id="bcau:I6G59_07040"/>
<accession>A0A269ZDC2</accession>
<dbReference type="Proteomes" id="UP000216867">
    <property type="component" value="Unassembled WGS sequence"/>
</dbReference>
<evidence type="ECO:0000259" key="1">
    <source>
        <dbReference type="Pfam" id="PF03372"/>
    </source>
</evidence>
<dbReference type="PANTHER" id="PTHR41349">
    <property type="match status" value="1"/>
</dbReference>
<dbReference type="GO" id="GO:0004519">
    <property type="term" value="F:endonuclease activity"/>
    <property type="evidence" value="ECO:0007669"/>
    <property type="project" value="UniProtKB-KW"/>
</dbReference>
<feature type="domain" description="Endonuclease/exonuclease/phosphatase" evidence="1">
    <location>
        <begin position="10"/>
        <end position="285"/>
    </location>
</feature>
<dbReference type="SUPFAM" id="SSF56219">
    <property type="entry name" value="DNase I-like"/>
    <property type="match status" value="1"/>
</dbReference>
<dbReference type="InterPro" id="IPR005135">
    <property type="entry name" value="Endo/exonuclease/phosphatase"/>
</dbReference>
<evidence type="ECO:0000313" key="4">
    <source>
        <dbReference type="Proteomes" id="UP000216867"/>
    </source>
</evidence>
<organism evidence="2 4">
    <name type="scientific">Brevibacterium casei</name>
    <dbReference type="NCBI Taxonomy" id="33889"/>
    <lineage>
        <taxon>Bacteria</taxon>
        <taxon>Bacillati</taxon>
        <taxon>Actinomycetota</taxon>
        <taxon>Actinomycetes</taxon>
        <taxon>Micrococcales</taxon>
        <taxon>Brevibacteriaceae</taxon>
        <taxon>Brevibacterium</taxon>
    </lineage>
</organism>
<evidence type="ECO:0000313" key="3">
    <source>
        <dbReference type="EMBL" id="QPS35046.1"/>
    </source>
</evidence>
<dbReference type="Pfam" id="PF03372">
    <property type="entry name" value="Exo_endo_phos"/>
    <property type="match status" value="1"/>
</dbReference>
<keyword evidence="3" id="KW-0540">Nuclease</keyword>
<dbReference type="PANTHER" id="PTHR41349:SF1">
    <property type="entry name" value="PROTEIN CBG08683"/>
    <property type="match status" value="1"/>
</dbReference>
<dbReference type="EMBL" id="NCWY01000007">
    <property type="protein sequence ID" value="PAK95510.1"/>
    <property type="molecule type" value="Genomic_DNA"/>
</dbReference>
<dbReference type="RefSeq" id="WP_095376120.1">
    <property type="nucleotide sequence ID" value="NZ_CP065682.1"/>
</dbReference>
<dbReference type="Gene3D" id="3.60.10.10">
    <property type="entry name" value="Endonuclease/exonuclease/phosphatase"/>
    <property type="match status" value="1"/>
</dbReference>
<dbReference type="EMBL" id="CP065682">
    <property type="protein sequence ID" value="QPS35046.1"/>
    <property type="molecule type" value="Genomic_DNA"/>
</dbReference>
<evidence type="ECO:0000313" key="2">
    <source>
        <dbReference type="EMBL" id="PAK95510.1"/>
    </source>
</evidence>
<dbReference type="GO" id="GO:0004527">
    <property type="term" value="F:exonuclease activity"/>
    <property type="evidence" value="ECO:0007669"/>
    <property type="project" value="UniProtKB-KW"/>
</dbReference>
<dbReference type="Proteomes" id="UP000594979">
    <property type="component" value="Chromosome"/>
</dbReference>
<dbReference type="InterPro" id="IPR036691">
    <property type="entry name" value="Endo/exonu/phosph_ase_sf"/>
</dbReference>
<sequence>MSPSTFTLQTWNLWFGGREVNFGQDKQYAIAAQFPADVLAVQECWGTAAELLAPKITAGLAQYGPDVAVLTTGEITSVDTDTKYFAQAAFVRPVAGAARVLVWSVHLAAYPYAPYRALAGDGQSVVDAEESERLAQVRAVLAETDRILAEAPDGGSVPVIICGDFNAPSTADWRARTDRPDVRWPSTDAVLDAGFVDAFRAVHPDPASVPADTWSPIEPLTVDGDAGEPRDRIDFIFSKGLDVVDAVVRGCVAEGEDYPDTGFVDVGGRCRLIPHQRDNRYPSDHQVVEARFAFRPGA</sequence>